<dbReference type="SUPFAM" id="SSF55229">
    <property type="entry name" value="Cell division protein MinE topological specificity domain"/>
    <property type="match status" value="1"/>
</dbReference>
<dbReference type="Pfam" id="PF03776">
    <property type="entry name" value="MinE"/>
    <property type="match status" value="1"/>
</dbReference>
<dbReference type="InterPro" id="IPR036707">
    <property type="entry name" value="MinE_sf"/>
</dbReference>
<accession>A0A382KNH5</accession>
<organism evidence="2">
    <name type="scientific">marine metagenome</name>
    <dbReference type="NCBI Taxonomy" id="408172"/>
    <lineage>
        <taxon>unclassified sequences</taxon>
        <taxon>metagenomes</taxon>
        <taxon>ecological metagenomes</taxon>
    </lineage>
</organism>
<protein>
    <recommendedName>
        <fullName evidence="3">Cell division topological specificity factor MinE</fullName>
    </recommendedName>
</protein>
<proteinExistence type="inferred from homology"/>
<dbReference type="AlphaFoldDB" id="A0A382KNH5"/>
<evidence type="ECO:0000313" key="2">
    <source>
        <dbReference type="EMBL" id="SVC24467.1"/>
    </source>
</evidence>
<dbReference type="GO" id="GO:0032955">
    <property type="term" value="P:regulation of division septum assembly"/>
    <property type="evidence" value="ECO:0007669"/>
    <property type="project" value="InterPro"/>
</dbReference>
<dbReference type="NCBIfam" id="TIGR01215">
    <property type="entry name" value="minE"/>
    <property type="match status" value="1"/>
</dbReference>
<evidence type="ECO:0008006" key="3">
    <source>
        <dbReference type="Google" id="ProtNLM"/>
    </source>
</evidence>
<dbReference type="Gene3D" id="3.30.1070.10">
    <property type="entry name" value="Cell division topological specificity factor MinE"/>
    <property type="match status" value="1"/>
</dbReference>
<evidence type="ECO:0000256" key="1">
    <source>
        <dbReference type="ARBA" id="ARBA00008168"/>
    </source>
</evidence>
<gene>
    <name evidence="2" type="ORF">METZ01_LOCUS277321</name>
</gene>
<name>A0A382KNH5_9ZZZZ</name>
<reference evidence="2" key="1">
    <citation type="submission" date="2018-05" db="EMBL/GenBank/DDBJ databases">
        <authorList>
            <person name="Lanie J.A."/>
            <person name="Ng W.-L."/>
            <person name="Kazmierczak K.M."/>
            <person name="Andrzejewski T.M."/>
            <person name="Davidsen T.M."/>
            <person name="Wayne K.J."/>
            <person name="Tettelin H."/>
            <person name="Glass J.I."/>
            <person name="Rusch D."/>
            <person name="Podicherti R."/>
            <person name="Tsui H.-C.T."/>
            <person name="Winkler M.E."/>
        </authorList>
    </citation>
    <scope>NUCLEOTIDE SEQUENCE</scope>
</reference>
<dbReference type="EMBL" id="UINC01081004">
    <property type="protein sequence ID" value="SVC24467.1"/>
    <property type="molecule type" value="Genomic_DNA"/>
</dbReference>
<dbReference type="GO" id="GO:0051301">
    <property type="term" value="P:cell division"/>
    <property type="evidence" value="ECO:0007669"/>
    <property type="project" value="InterPro"/>
</dbReference>
<dbReference type="InterPro" id="IPR005527">
    <property type="entry name" value="MinE"/>
</dbReference>
<sequence length="89" mass="10194">VSQLAVAEQHEKTGITAKQRLQLVLIQDRLDLPTDEMESMKQEIWEVVSRYLRVADDFLEFEIRRLDELVVLVSNIQVNDASELVPATG</sequence>
<feature type="non-terminal residue" evidence="2">
    <location>
        <position position="1"/>
    </location>
</feature>
<comment type="similarity">
    <text evidence="1">Belongs to the MinE family.</text>
</comment>